<sequence>MATLFTKIIDGEIPGQVVWSDDVCAAFLDLEPLTPGHALVVPRAEVDHWIDLDTATVSHLLDVAARLGRAQLEAFGGERVGLIIQGFEVPHAHVHVFAARGPGDFDLAARSRRSPEELAGDAEALRAALGQVAG</sequence>
<proteinExistence type="predicted"/>
<dbReference type="PROSITE" id="PS51084">
    <property type="entry name" value="HIT_2"/>
    <property type="match status" value="1"/>
</dbReference>
<accession>A0A285VK62</accession>
<evidence type="ECO:0000256" key="1">
    <source>
        <dbReference type="PIRSR" id="PIRSR601310-1"/>
    </source>
</evidence>
<evidence type="ECO:0000313" key="5">
    <source>
        <dbReference type="EMBL" id="SOC54373.1"/>
    </source>
</evidence>
<evidence type="ECO:0000256" key="3">
    <source>
        <dbReference type="PROSITE-ProRule" id="PRU00464"/>
    </source>
</evidence>
<feature type="short sequence motif" description="Histidine triad motif" evidence="2 3">
    <location>
        <begin position="91"/>
        <end position="95"/>
    </location>
</feature>
<dbReference type="GO" id="GO:0009117">
    <property type="term" value="P:nucleotide metabolic process"/>
    <property type="evidence" value="ECO:0007669"/>
    <property type="project" value="TreeGrafter"/>
</dbReference>
<dbReference type="RefSeq" id="WP_097187456.1">
    <property type="nucleotide sequence ID" value="NZ_OBQK01000003.1"/>
</dbReference>
<dbReference type="SUPFAM" id="SSF54197">
    <property type="entry name" value="HIT-like"/>
    <property type="match status" value="1"/>
</dbReference>
<evidence type="ECO:0000313" key="6">
    <source>
        <dbReference type="Proteomes" id="UP000219688"/>
    </source>
</evidence>
<dbReference type="InterPro" id="IPR036265">
    <property type="entry name" value="HIT-like_sf"/>
</dbReference>
<dbReference type="InterPro" id="IPR011146">
    <property type="entry name" value="HIT-like"/>
</dbReference>
<dbReference type="PRINTS" id="PR00332">
    <property type="entry name" value="HISTRIAD"/>
</dbReference>
<evidence type="ECO:0000256" key="2">
    <source>
        <dbReference type="PIRSR" id="PIRSR601310-3"/>
    </source>
</evidence>
<dbReference type="Pfam" id="PF01230">
    <property type="entry name" value="HIT"/>
    <property type="match status" value="1"/>
</dbReference>
<dbReference type="EMBL" id="OBQK01000003">
    <property type="protein sequence ID" value="SOC54373.1"/>
    <property type="molecule type" value="Genomic_DNA"/>
</dbReference>
<dbReference type="PANTHER" id="PTHR46648">
    <property type="entry name" value="HIT FAMILY PROTEIN 1"/>
    <property type="match status" value="1"/>
</dbReference>
<keyword evidence="6" id="KW-1185">Reference proteome</keyword>
<gene>
    <name evidence="5" type="ORF">SAMN05421879_10393</name>
</gene>
<dbReference type="AlphaFoldDB" id="A0A285VK62"/>
<dbReference type="STRING" id="1122622.GCA_000421185_01983"/>
<evidence type="ECO:0000259" key="4">
    <source>
        <dbReference type="PROSITE" id="PS51084"/>
    </source>
</evidence>
<keyword evidence="5" id="KW-0378">Hydrolase</keyword>
<dbReference type="GO" id="GO:0016787">
    <property type="term" value="F:hydrolase activity"/>
    <property type="evidence" value="ECO:0007669"/>
    <property type="project" value="UniProtKB-KW"/>
</dbReference>
<reference evidence="6" key="1">
    <citation type="submission" date="2017-08" db="EMBL/GenBank/DDBJ databases">
        <authorList>
            <person name="Varghese N."/>
            <person name="Submissions S."/>
        </authorList>
    </citation>
    <scope>NUCLEOTIDE SEQUENCE [LARGE SCALE GENOMIC DNA]</scope>
    <source>
        <strain evidence="6">USBA17B2</strain>
    </source>
</reference>
<feature type="active site" description="Tele-AMP-histidine intermediate" evidence="1">
    <location>
        <position position="93"/>
    </location>
</feature>
<feature type="domain" description="HIT" evidence="4">
    <location>
        <begin position="4"/>
        <end position="107"/>
    </location>
</feature>
<dbReference type="PANTHER" id="PTHR46648:SF1">
    <property type="entry name" value="ADENOSINE 5'-MONOPHOSPHORAMIDASE HNT1"/>
    <property type="match status" value="1"/>
</dbReference>
<name>A0A285VK62_9MICO</name>
<dbReference type="Gene3D" id="3.30.428.10">
    <property type="entry name" value="HIT-like"/>
    <property type="match status" value="1"/>
</dbReference>
<organism evidence="5 6">
    <name type="scientific">Ornithinimicrobium cerasi</name>
    <dbReference type="NCBI Taxonomy" id="2248773"/>
    <lineage>
        <taxon>Bacteria</taxon>
        <taxon>Bacillati</taxon>
        <taxon>Actinomycetota</taxon>
        <taxon>Actinomycetes</taxon>
        <taxon>Micrococcales</taxon>
        <taxon>Ornithinimicrobiaceae</taxon>
        <taxon>Ornithinimicrobium</taxon>
    </lineage>
</organism>
<protein>
    <submittedName>
        <fullName evidence="5">Diadenosine tetraphosphate (Ap4A) hydrolase</fullName>
    </submittedName>
</protein>
<dbReference type="Proteomes" id="UP000219688">
    <property type="component" value="Unassembled WGS sequence"/>
</dbReference>
<dbReference type="InterPro" id="IPR001310">
    <property type="entry name" value="Histidine_triad_HIT"/>
</dbReference>